<protein>
    <submittedName>
        <fullName evidence="3">Glycosyltransferase</fullName>
        <ecNumber evidence="3">2.4.-.-</ecNumber>
    </submittedName>
</protein>
<evidence type="ECO:0000259" key="1">
    <source>
        <dbReference type="Pfam" id="PF00534"/>
    </source>
</evidence>
<accession>E8N204</accession>
<dbReference type="PANTHER" id="PTHR45947">
    <property type="entry name" value="SULFOQUINOVOSYL TRANSFERASE SQD2"/>
    <property type="match status" value="1"/>
</dbReference>
<dbReference type="SUPFAM" id="SSF53756">
    <property type="entry name" value="UDP-Glycosyltransferase/glycogen phosphorylase"/>
    <property type="match status" value="1"/>
</dbReference>
<gene>
    <name evidence="3" type="ordered locus">ANT_29250</name>
</gene>
<dbReference type="RefSeq" id="WP_013561295.1">
    <property type="nucleotide sequence ID" value="NC_014960.1"/>
</dbReference>
<dbReference type="InterPro" id="IPR050194">
    <property type="entry name" value="Glycosyltransferase_grp1"/>
</dbReference>
<dbReference type="Pfam" id="PF13477">
    <property type="entry name" value="Glyco_trans_4_2"/>
    <property type="match status" value="1"/>
</dbReference>
<evidence type="ECO:0000313" key="4">
    <source>
        <dbReference type="Proteomes" id="UP000008922"/>
    </source>
</evidence>
<dbReference type="HOGENOM" id="CLU_009583_8_1_0"/>
<dbReference type="EMBL" id="AP012029">
    <property type="protein sequence ID" value="BAJ64951.1"/>
    <property type="molecule type" value="Genomic_DNA"/>
</dbReference>
<dbReference type="KEGG" id="atm:ANT_29250"/>
<dbReference type="GO" id="GO:0016757">
    <property type="term" value="F:glycosyltransferase activity"/>
    <property type="evidence" value="ECO:0007669"/>
    <property type="project" value="UniProtKB-KW"/>
</dbReference>
<dbReference type="Gene3D" id="3.40.50.2000">
    <property type="entry name" value="Glycogen Phosphorylase B"/>
    <property type="match status" value="2"/>
</dbReference>
<dbReference type="CDD" id="cd03808">
    <property type="entry name" value="GT4_CapM-like"/>
    <property type="match status" value="1"/>
</dbReference>
<sequence length="373" mass="42474">MKILLVANTDWFLYNYRLNFARFLREQGHEVVLVSPAGEYAPALQTAGFRWVRWEVGRQSLAPWKELDAFWRLAQIYRRERPDVVNHLTIKPVLYGGLAAQWTGVPRVVSNITGRGYALVSEERKARLLRPLVLALYRLILRSKRQQVLFENDLDRQYFIEQKLLRPEQAHLLAGLGVNVERFHPVQHQNEVPMVLFAGRFLREKGLEDLVEAGKILRQRGVRFRLALAGDVDAGNPLSLERETVQAWADSGWVEWWGFQPRMEEVYAQADVFVFPSFYGEGLPSALMEAAACGLPIVASDLPGCRAVVEDGVNGFIVPARDVEALANRLEDLLRSEDVRRQMGTASRQIALQRFNQNAVNRQILAVMEGKEG</sequence>
<dbReference type="AlphaFoldDB" id="E8N204"/>
<dbReference type="InterPro" id="IPR028098">
    <property type="entry name" value="Glyco_trans_4-like_N"/>
</dbReference>
<dbReference type="FunCoup" id="E8N204">
    <property type="interactions" value="8"/>
</dbReference>
<keyword evidence="3" id="KW-0328">Glycosyltransferase</keyword>
<dbReference type="OrthoDB" id="9806653at2"/>
<proteinExistence type="predicted"/>
<organism evidence="3 4">
    <name type="scientific">Anaerolinea thermophila (strain DSM 14523 / JCM 11388 / NBRC 100420 / UNI-1)</name>
    <dbReference type="NCBI Taxonomy" id="926569"/>
    <lineage>
        <taxon>Bacteria</taxon>
        <taxon>Bacillati</taxon>
        <taxon>Chloroflexota</taxon>
        <taxon>Anaerolineae</taxon>
        <taxon>Anaerolineales</taxon>
        <taxon>Anaerolineaceae</taxon>
        <taxon>Anaerolinea</taxon>
    </lineage>
</organism>
<name>E8N204_ANATU</name>
<evidence type="ECO:0000259" key="2">
    <source>
        <dbReference type="Pfam" id="PF13477"/>
    </source>
</evidence>
<reference evidence="3 4" key="1">
    <citation type="submission" date="2010-12" db="EMBL/GenBank/DDBJ databases">
        <title>Whole genome sequence of Anaerolinea thermophila UNI-1.</title>
        <authorList>
            <person name="Narita-Yamada S."/>
            <person name="Kishi E."/>
            <person name="Watanabe Y."/>
            <person name="Takasaki K."/>
            <person name="Ankai A."/>
            <person name="Oguchi A."/>
            <person name="Fukui S."/>
            <person name="Takahashi M."/>
            <person name="Yashiro I."/>
            <person name="Hosoyama A."/>
            <person name="Sekiguchi Y."/>
            <person name="Hanada S."/>
            <person name="Fujita N."/>
        </authorList>
    </citation>
    <scope>NUCLEOTIDE SEQUENCE [LARGE SCALE GENOMIC DNA]</scope>
    <source>
        <strain evidence="4">DSM 14523 / JCM 11388 / NBRC 100420 / UNI-1</strain>
    </source>
</reference>
<dbReference type="eggNOG" id="COG0438">
    <property type="taxonomic scope" value="Bacteria"/>
</dbReference>
<dbReference type="PANTHER" id="PTHR45947:SF3">
    <property type="entry name" value="SULFOQUINOVOSYL TRANSFERASE SQD2"/>
    <property type="match status" value="1"/>
</dbReference>
<evidence type="ECO:0000313" key="3">
    <source>
        <dbReference type="EMBL" id="BAJ64951.1"/>
    </source>
</evidence>
<feature type="domain" description="Glycosyl transferase family 1" evidence="1">
    <location>
        <begin position="187"/>
        <end position="349"/>
    </location>
</feature>
<keyword evidence="4" id="KW-1185">Reference proteome</keyword>
<dbReference type="EC" id="2.4.-.-" evidence="3"/>
<keyword evidence="3" id="KW-0808">Transferase</keyword>
<dbReference type="STRING" id="926569.ANT_29250"/>
<dbReference type="Pfam" id="PF00534">
    <property type="entry name" value="Glycos_transf_1"/>
    <property type="match status" value="1"/>
</dbReference>
<dbReference type="Proteomes" id="UP000008922">
    <property type="component" value="Chromosome"/>
</dbReference>
<dbReference type="InterPro" id="IPR001296">
    <property type="entry name" value="Glyco_trans_1"/>
</dbReference>
<dbReference type="InParanoid" id="E8N204"/>
<feature type="domain" description="Glycosyltransferase subfamily 4-like N-terminal" evidence="2">
    <location>
        <begin position="2"/>
        <end position="150"/>
    </location>
</feature>